<gene>
    <name evidence="12" type="ORF">CASFOL_024654</name>
</gene>
<name>A0ABD3CNY2_9LAMI</name>
<evidence type="ECO:0000256" key="3">
    <source>
        <dbReference type="ARBA" id="ARBA00022833"/>
    </source>
</evidence>
<evidence type="ECO:0000259" key="11">
    <source>
        <dbReference type="PROSITE" id="PS50884"/>
    </source>
</evidence>
<protein>
    <recommendedName>
        <fullName evidence="9">Dof zinc finger protein</fullName>
    </recommendedName>
</protein>
<feature type="region of interest" description="Disordered" evidence="10">
    <location>
        <begin position="14"/>
        <end position="35"/>
    </location>
</feature>
<keyword evidence="7 8" id="KW-0539">Nucleus</keyword>
<evidence type="ECO:0000313" key="13">
    <source>
        <dbReference type="Proteomes" id="UP001632038"/>
    </source>
</evidence>
<feature type="compositionally biased region" description="Basic residues" evidence="10">
    <location>
        <begin position="91"/>
        <end position="102"/>
    </location>
</feature>
<keyword evidence="1 9" id="KW-0479">Metal-binding</keyword>
<evidence type="ECO:0000256" key="1">
    <source>
        <dbReference type="ARBA" id="ARBA00022723"/>
    </source>
</evidence>
<evidence type="ECO:0000256" key="4">
    <source>
        <dbReference type="ARBA" id="ARBA00023015"/>
    </source>
</evidence>
<evidence type="ECO:0000256" key="6">
    <source>
        <dbReference type="ARBA" id="ARBA00023163"/>
    </source>
</evidence>
<dbReference type="PROSITE" id="PS01361">
    <property type="entry name" value="ZF_DOF_1"/>
    <property type="match status" value="1"/>
</dbReference>
<comment type="caution">
    <text evidence="12">The sequence shown here is derived from an EMBL/GenBank/DDBJ whole genome shotgun (WGS) entry which is preliminary data.</text>
</comment>
<dbReference type="GO" id="GO:0003700">
    <property type="term" value="F:DNA-binding transcription factor activity"/>
    <property type="evidence" value="ECO:0007669"/>
    <property type="project" value="UniProtKB-UniRule"/>
</dbReference>
<keyword evidence="4 9" id="KW-0805">Transcription regulation</keyword>
<keyword evidence="3 9" id="KW-0862">Zinc</keyword>
<evidence type="ECO:0000256" key="8">
    <source>
        <dbReference type="PROSITE-ProRule" id="PRU00071"/>
    </source>
</evidence>
<dbReference type="GO" id="GO:0008270">
    <property type="term" value="F:zinc ion binding"/>
    <property type="evidence" value="ECO:0007669"/>
    <property type="project" value="UniProtKB-KW"/>
</dbReference>
<dbReference type="PROSITE" id="PS50884">
    <property type="entry name" value="ZF_DOF_2"/>
    <property type="match status" value="1"/>
</dbReference>
<proteinExistence type="predicted"/>
<dbReference type="InterPro" id="IPR003851">
    <property type="entry name" value="Znf_Dof"/>
</dbReference>
<keyword evidence="2 8" id="KW-0863">Zinc-finger</keyword>
<feature type="domain" description="Dof-type" evidence="11">
    <location>
        <begin position="41"/>
        <end position="95"/>
    </location>
</feature>
<organism evidence="12 13">
    <name type="scientific">Castilleja foliolosa</name>
    <dbReference type="NCBI Taxonomy" id="1961234"/>
    <lineage>
        <taxon>Eukaryota</taxon>
        <taxon>Viridiplantae</taxon>
        <taxon>Streptophyta</taxon>
        <taxon>Embryophyta</taxon>
        <taxon>Tracheophyta</taxon>
        <taxon>Spermatophyta</taxon>
        <taxon>Magnoliopsida</taxon>
        <taxon>eudicotyledons</taxon>
        <taxon>Gunneridae</taxon>
        <taxon>Pentapetalae</taxon>
        <taxon>asterids</taxon>
        <taxon>lamiids</taxon>
        <taxon>Lamiales</taxon>
        <taxon>Orobanchaceae</taxon>
        <taxon>Pedicularideae</taxon>
        <taxon>Castillejinae</taxon>
        <taxon>Castilleja</taxon>
    </lineage>
</organism>
<keyword evidence="6 9" id="KW-0804">Transcription</keyword>
<evidence type="ECO:0000256" key="7">
    <source>
        <dbReference type="ARBA" id="ARBA00023242"/>
    </source>
</evidence>
<dbReference type="Pfam" id="PF02701">
    <property type="entry name" value="Zn_ribbon_Dof"/>
    <property type="match status" value="1"/>
</dbReference>
<keyword evidence="5 8" id="KW-0238">DNA-binding</keyword>
<evidence type="ECO:0000256" key="2">
    <source>
        <dbReference type="ARBA" id="ARBA00022771"/>
    </source>
</evidence>
<dbReference type="GO" id="GO:0005634">
    <property type="term" value="C:nucleus"/>
    <property type="evidence" value="ECO:0007669"/>
    <property type="project" value="UniProtKB-SubCell"/>
</dbReference>
<comment type="subcellular location">
    <subcellularLocation>
        <location evidence="8 9">Nucleus</location>
    </subcellularLocation>
</comment>
<evidence type="ECO:0000256" key="5">
    <source>
        <dbReference type="ARBA" id="ARBA00023125"/>
    </source>
</evidence>
<evidence type="ECO:0000313" key="12">
    <source>
        <dbReference type="EMBL" id="KAL3631670.1"/>
    </source>
</evidence>
<dbReference type="AlphaFoldDB" id="A0ABD3CNY2"/>
<sequence>MDTFFQWPQEIKNTWPDHTTTQNYTNPTSNRPQKQRLQSALNCPRCKSNNTKFCYYNNYSISQPRYLCKTCKRYWTVGGILRTVPIGGASRKSKRPSSKKKPILSPPNISSPHQNLDFNPFICNGFGDLPFELDLKNNIDHQSTNLCSSSFSHDNSIISMPLCGDSNSVFSTSGFDYNYMDDMKPSSSFSCDGLENAGYGDNLLESITSSTIIFPFDELSPICTSDHLFEQQLLQGRALW</sequence>
<evidence type="ECO:0000256" key="10">
    <source>
        <dbReference type="SAM" id="MobiDB-lite"/>
    </source>
</evidence>
<dbReference type="InterPro" id="IPR045174">
    <property type="entry name" value="Dof"/>
</dbReference>
<dbReference type="GO" id="GO:0003677">
    <property type="term" value="F:DNA binding"/>
    <property type="evidence" value="ECO:0007669"/>
    <property type="project" value="UniProtKB-UniRule"/>
</dbReference>
<dbReference type="Proteomes" id="UP001632038">
    <property type="component" value="Unassembled WGS sequence"/>
</dbReference>
<feature type="compositionally biased region" description="Polar residues" evidence="10">
    <location>
        <begin position="16"/>
        <end position="35"/>
    </location>
</feature>
<dbReference type="PANTHER" id="PTHR31992:SF285">
    <property type="entry name" value="DOF ZINC FINGER PROTEIN DOF4.6"/>
    <property type="match status" value="1"/>
</dbReference>
<comment type="function">
    <text evidence="9">Transcription factor that binds specifically to a 5'-AA[AG]G-3' consensus core sequence.</text>
</comment>
<keyword evidence="13" id="KW-1185">Reference proteome</keyword>
<dbReference type="EMBL" id="JAVIJP010000032">
    <property type="protein sequence ID" value="KAL3631670.1"/>
    <property type="molecule type" value="Genomic_DNA"/>
</dbReference>
<reference evidence="13" key="1">
    <citation type="journal article" date="2024" name="IScience">
        <title>Strigolactones Initiate the Formation of Haustorium-like Structures in Castilleja.</title>
        <authorList>
            <person name="Buerger M."/>
            <person name="Peterson D."/>
            <person name="Chory J."/>
        </authorList>
    </citation>
    <scope>NUCLEOTIDE SEQUENCE [LARGE SCALE GENOMIC DNA]</scope>
</reference>
<accession>A0ABD3CNY2</accession>
<feature type="region of interest" description="Disordered" evidence="10">
    <location>
        <begin position="86"/>
        <end position="112"/>
    </location>
</feature>
<dbReference type="PANTHER" id="PTHR31992">
    <property type="entry name" value="DOF ZINC FINGER PROTEIN DOF1.4-RELATED"/>
    <property type="match status" value="1"/>
</dbReference>
<evidence type="ECO:0000256" key="9">
    <source>
        <dbReference type="RuleBase" id="RU369094"/>
    </source>
</evidence>